<sequence length="498" mass="55193">MKKTGIDYFVTIVPFLLVMLLVILFFIFPAQAGHILTEIRGLLNNSLGIFYLIFGLFIFLLSIYIAFSKYGNIKLGSGKKEHSNFAWGTMMFTAGLAADILFYSLCEWMLYANEDRISSLGDTTLWSATYPLFHWGPIPWAFYVVLASCFGFMLHVRKRSRAKYSEGLRVLLGSHVDGALGKTVDLVAVFALIAGTATTFSLATPLLSQTVAKLFGVTNNNILTIAILLVVCIVYSVCAYLGIDGVSKLASCCTYLFFALLIYVLFGGGHGKFILELGFSSVGNLVNNFFSLSTYIDSTGQSSFAQDWTVFYWAYWMVWCVATPFFIGSISKGRTIKEVILGGYIFGLSGTFMSFIILGNYGIALNVFGQVDLLKLYTENQNLYQTIGEVISSLPLPFIAMILLILTMITFYATTFDSITLVAAAYSYKDLENREPSKKIKLYWSILLILLPIGLIFSDNSMSNLQTVSIIAAFPIGIIMLLLIISFIKDANLYLSGK</sequence>
<evidence type="ECO:0000256" key="6">
    <source>
        <dbReference type="ARBA" id="ARBA00022989"/>
    </source>
</evidence>
<dbReference type="Pfam" id="PF02028">
    <property type="entry name" value="BCCT"/>
    <property type="match status" value="1"/>
</dbReference>
<comment type="similarity">
    <text evidence="2">Belongs to the BCCT transporter (TC 2.A.15) family.</text>
</comment>
<dbReference type="PANTHER" id="PTHR30047">
    <property type="entry name" value="HIGH-AFFINITY CHOLINE TRANSPORT PROTEIN-RELATED"/>
    <property type="match status" value="1"/>
</dbReference>
<gene>
    <name evidence="8" type="ORF">D4A81_04385</name>
</gene>
<dbReference type="PANTHER" id="PTHR30047:SF7">
    <property type="entry name" value="HIGH-AFFINITY CHOLINE TRANSPORT PROTEIN"/>
    <property type="match status" value="1"/>
</dbReference>
<evidence type="ECO:0000256" key="4">
    <source>
        <dbReference type="ARBA" id="ARBA00022475"/>
    </source>
</evidence>
<keyword evidence="3" id="KW-0813">Transport</keyword>
<evidence type="ECO:0000313" key="9">
    <source>
        <dbReference type="Proteomes" id="UP000265562"/>
    </source>
</evidence>
<dbReference type="Proteomes" id="UP000265562">
    <property type="component" value="Chromosome"/>
</dbReference>
<keyword evidence="7" id="KW-0472">Membrane</keyword>
<evidence type="ECO:0000313" key="8">
    <source>
        <dbReference type="EMBL" id="AYA99239.1"/>
    </source>
</evidence>
<dbReference type="InterPro" id="IPR000060">
    <property type="entry name" value="BCCT_transptr"/>
</dbReference>
<dbReference type="GO" id="GO:0005886">
    <property type="term" value="C:plasma membrane"/>
    <property type="evidence" value="ECO:0007669"/>
    <property type="project" value="UniProtKB-SubCell"/>
</dbReference>
<keyword evidence="6" id="KW-1133">Transmembrane helix</keyword>
<evidence type="ECO:0000256" key="1">
    <source>
        <dbReference type="ARBA" id="ARBA00004651"/>
    </source>
</evidence>
<keyword evidence="9" id="KW-1185">Reference proteome</keyword>
<dbReference type="AlphaFoldDB" id="A0A385Q0G0"/>
<organism evidence="8 9">
    <name type="scientific">Lachnoanaerobaculum umeaense</name>
    <dbReference type="NCBI Taxonomy" id="617123"/>
    <lineage>
        <taxon>Bacteria</taxon>
        <taxon>Bacillati</taxon>
        <taxon>Bacillota</taxon>
        <taxon>Clostridia</taxon>
        <taxon>Lachnospirales</taxon>
        <taxon>Lachnospiraceae</taxon>
        <taxon>Lachnoanaerobaculum</taxon>
    </lineage>
</organism>
<evidence type="ECO:0000256" key="2">
    <source>
        <dbReference type="ARBA" id="ARBA00005658"/>
    </source>
</evidence>
<reference evidence="8 9" key="1">
    <citation type="submission" date="2018-09" db="EMBL/GenBank/DDBJ databases">
        <title>Genome sequencing of Lachnoanaerobaculum umeaense DSM 23576.</title>
        <authorList>
            <person name="Kook J.-K."/>
            <person name="Park S.-N."/>
            <person name="Lim Y.K."/>
        </authorList>
    </citation>
    <scope>NUCLEOTIDE SEQUENCE [LARGE SCALE GENOMIC DNA]</scope>
    <source>
        <strain evidence="9">DSM 23576 \ CCUG 58757</strain>
    </source>
</reference>
<keyword evidence="5" id="KW-0812">Transmembrane</keyword>
<dbReference type="RefSeq" id="WP_111525695.1">
    <property type="nucleotide sequence ID" value="NZ_CP032364.1"/>
</dbReference>
<name>A0A385Q0G0_9FIRM</name>
<accession>A0A385Q0G0</accession>
<dbReference type="EMBL" id="CP032364">
    <property type="protein sequence ID" value="AYA99239.1"/>
    <property type="molecule type" value="Genomic_DNA"/>
</dbReference>
<keyword evidence="4" id="KW-1003">Cell membrane</keyword>
<dbReference type="OrthoDB" id="9775735at2"/>
<evidence type="ECO:0000256" key="7">
    <source>
        <dbReference type="ARBA" id="ARBA00023136"/>
    </source>
</evidence>
<dbReference type="GO" id="GO:0022857">
    <property type="term" value="F:transmembrane transporter activity"/>
    <property type="evidence" value="ECO:0007669"/>
    <property type="project" value="InterPro"/>
</dbReference>
<evidence type="ECO:0000256" key="5">
    <source>
        <dbReference type="ARBA" id="ARBA00022692"/>
    </source>
</evidence>
<dbReference type="KEGG" id="lua:D4A81_04385"/>
<protein>
    <submittedName>
        <fullName evidence="8">BCCT family transporter</fullName>
    </submittedName>
</protein>
<comment type="subcellular location">
    <subcellularLocation>
        <location evidence="1">Cell membrane</location>
        <topology evidence="1">Multi-pass membrane protein</topology>
    </subcellularLocation>
</comment>
<evidence type="ECO:0000256" key="3">
    <source>
        <dbReference type="ARBA" id="ARBA00022448"/>
    </source>
</evidence>
<proteinExistence type="inferred from homology"/>